<proteinExistence type="predicted"/>
<reference evidence="17 18" key="1">
    <citation type="journal article" date="2010" name="Stand. Genomic Sci.">
        <title>Complete genome sequence of Haliangium ochraceum type strain (SMP-2).</title>
        <authorList>
            <consortium name="US DOE Joint Genome Institute (JGI-PGF)"/>
            <person name="Ivanova N."/>
            <person name="Daum C."/>
            <person name="Lang E."/>
            <person name="Abt B."/>
            <person name="Kopitz M."/>
            <person name="Saunders E."/>
            <person name="Lapidus A."/>
            <person name="Lucas S."/>
            <person name="Glavina Del Rio T."/>
            <person name="Nolan M."/>
            <person name="Tice H."/>
            <person name="Copeland A."/>
            <person name="Cheng J.F."/>
            <person name="Chen F."/>
            <person name="Bruce D."/>
            <person name="Goodwin L."/>
            <person name="Pitluck S."/>
            <person name="Mavromatis K."/>
            <person name="Pati A."/>
            <person name="Mikhailova N."/>
            <person name="Chen A."/>
            <person name="Palaniappan K."/>
            <person name="Land M."/>
            <person name="Hauser L."/>
            <person name="Chang Y.J."/>
            <person name="Jeffries C.D."/>
            <person name="Detter J.C."/>
            <person name="Brettin T."/>
            <person name="Rohde M."/>
            <person name="Goker M."/>
            <person name="Bristow J."/>
            <person name="Markowitz V."/>
            <person name="Eisen J.A."/>
            <person name="Hugenholtz P."/>
            <person name="Kyrpides N.C."/>
            <person name="Klenk H.P."/>
        </authorList>
    </citation>
    <scope>NUCLEOTIDE SEQUENCE [LARGE SCALE GENOMIC DNA]</scope>
    <source>
        <strain evidence="18">DSM 14365 / CIP 107738 / JCM 11303 / AJ 13395 / SMP-2</strain>
    </source>
</reference>
<dbReference type="Pfam" id="PF04675">
    <property type="entry name" value="DNA_ligase_A_N"/>
    <property type="match status" value="1"/>
</dbReference>
<keyword evidence="12" id="KW-0131">Cell cycle</keyword>
<dbReference type="GO" id="GO:0006310">
    <property type="term" value="P:DNA recombination"/>
    <property type="evidence" value="ECO:0007669"/>
    <property type="project" value="UniProtKB-KW"/>
</dbReference>
<name>D0LU58_HALO1</name>
<dbReference type="InterPro" id="IPR012340">
    <property type="entry name" value="NA-bd_OB-fold"/>
</dbReference>
<dbReference type="PANTHER" id="PTHR45674">
    <property type="entry name" value="DNA LIGASE 1/3 FAMILY MEMBER"/>
    <property type="match status" value="1"/>
</dbReference>
<dbReference type="GO" id="GO:0003910">
    <property type="term" value="F:DNA ligase (ATP) activity"/>
    <property type="evidence" value="ECO:0007669"/>
    <property type="project" value="UniProtKB-EC"/>
</dbReference>
<keyword evidence="8" id="KW-0067">ATP-binding</keyword>
<dbReference type="InterPro" id="IPR012309">
    <property type="entry name" value="DNA_ligase_ATP-dep_C"/>
</dbReference>
<evidence type="ECO:0000256" key="12">
    <source>
        <dbReference type="ARBA" id="ARBA00023306"/>
    </source>
</evidence>
<dbReference type="SUPFAM" id="SSF50249">
    <property type="entry name" value="Nucleic acid-binding proteins"/>
    <property type="match status" value="1"/>
</dbReference>
<evidence type="ECO:0000256" key="8">
    <source>
        <dbReference type="ARBA" id="ARBA00022840"/>
    </source>
</evidence>
<accession>D0LU58</accession>
<evidence type="ECO:0000256" key="6">
    <source>
        <dbReference type="ARBA" id="ARBA00022741"/>
    </source>
</evidence>
<keyword evidence="11" id="KW-0234">DNA repair</keyword>
<dbReference type="KEGG" id="hoh:Hoch_4933"/>
<dbReference type="EMBL" id="CP001804">
    <property type="protein sequence ID" value="ACY17422.1"/>
    <property type="molecule type" value="Genomic_DNA"/>
</dbReference>
<evidence type="ECO:0000256" key="13">
    <source>
        <dbReference type="ARBA" id="ARBA00034003"/>
    </source>
</evidence>
<feature type="domain" description="DNA ligase ATP-dependent N-terminal" evidence="15">
    <location>
        <begin position="70"/>
        <end position="139"/>
    </location>
</feature>
<dbReference type="Gene3D" id="2.40.50.140">
    <property type="entry name" value="Nucleic acid-binding proteins"/>
    <property type="match status" value="1"/>
</dbReference>
<keyword evidence="18" id="KW-1185">Reference proteome</keyword>
<dbReference type="PANTHER" id="PTHR45674:SF13">
    <property type="entry name" value="DNA LIGASE-RELATED"/>
    <property type="match status" value="1"/>
</dbReference>
<evidence type="ECO:0000256" key="9">
    <source>
        <dbReference type="ARBA" id="ARBA00022842"/>
    </source>
</evidence>
<comment type="catalytic activity">
    <reaction evidence="13">
        <text>ATP + (deoxyribonucleotide)n-3'-hydroxyl + 5'-phospho-(deoxyribonucleotide)m = (deoxyribonucleotide)n+m + AMP + diphosphate.</text>
        <dbReference type="EC" id="6.5.1.1"/>
    </reaction>
</comment>
<dbReference type="Pfam" id="PF01068">
    <property type="entry name" value="DNA_ligase_A_M"/>
    <property type="match status" value="1"/>
</dbReference>
<gene>
    <name evidence="17" type="ordered locus">Hoch_4933</name>
</gene>
<sequence length="442" mass="47694">MLLSELVETSRQVAATRSRRRKSAALAACLRTAEPELRATVCAYLAGTMPQGRIGLGWRMLAALEVAPQPQAVVTVAELDACLSAIAAMSGAGSKERRLQALSALLARATEAEQHFVRQLVLGELRQGALAGLMLEALAQAAAVPLAELRRAFMLAGDLGAVAEAAQARGSEGLAGFALELFRPLLPMLAKPASDVGEILGRMDEAAFEFKLDGARVQVHKDDDEVRVYTRQQNEISAAVPELVEAARALPRQRLILDGEAIALRPDGGPQPFQVTMERFGRRRDVAALRAALPLSGFFFDCLYADRPLIDAPGRERLAALDAIVPEALRVPRRSGWLSNLHLGARDPAGGFVMLGKTFKGLSDELLAWQTERLLALETHREQHVVWVRPALVVEIAFGDVQRSSQYPGGLALRFARVKGYRADKDAAAADTIDAVRALHSG</sequence>
<evidence type="ECO:0000256" key="3">
    <source>
        <dbReference type="ARBA" id="ARBA00022618"/>
    </source>
</evidence>
<dbReference type="GO" id="GO:0005524">
    <property type="term" value="F:ATP binding"/>
    <property type="evidence" value="ECO:0007669"/>
    <property type="project" value="UniProtKB-KW"/>
</dbReference>
<dbReference type="eggNOG" id="COG1793">
    <property type="taxonomic scope" value="Bacteria"/>
</dbReference>
<feature type="domain" description="DNA ligase ATP-dependent C-terminal" evidence="16">
    <location>
        <begin position="334"/>
        <end position="425"/>
    </location>
</feature>
<evidence type="ECO:0000256" key="11">
    <source>
        <dbReference type="ARBA" id="ARBA00023204"/>
    </source>
</evidence>
<keyword evidence="5" id="KW-0479">Metal-binding</keyword>
<dbReference type="GO" id="GO:0006260">
    <property type="term" value="P:DNA replication"/>
    <property type="evidence" value="ECO:0007669"/>
    <property type="project" value="UniProtKB-KW"/>
</dbReference>
<evidence type="ECO:0000256" key="10">
    <source>
        <dbReference type="ARBA" id="ARBA00023172"/>
    </source>
</evidence>
<evidence type="ECO:0000256" key="4">
    <source>
        <dbReference type="ARBA" id="ARBA00022705"/>
    </source>
</evidence>
<dbReference type="AlphaFoldDB" id="D0LU58"/>
<dbReference type="PROSITE" id="PS00697">
    <property type="entry name" value="DNA_LIGASE_A1"/>
    <property type="match status" value="1"/>
</dbReference>
<keyword evidence="4" id="KW-0235">DNA replication</keyword>
<dbReference type="Gene3D" id="1.10.3260.10">
    <property type="entry name" value="DNA ligase, ATP-dependent, N-terminal domain"/>
    <property type="match status" value="1"/>
</dbReference>
<dbReference type="GO" id="GO:0006281">
    <property type="term" value="P:DNA repair"/>
    <property type="evidence" value="ECO:0007669"/>
    <property type="project" value="UniProtKB-KW"/>
</dbReference>
<dbReference type="HOGENOM" id="CLU_005138_6_1_7"/>
<dbReference type="InterPro" id="IPR016059">
    <property type="entry name" value="DNA_ligase_ATP-dep_CS"/>
</dbReference>
<keyword evidence="3" id="KW-0132">Cell division</keyword>
<keyword evidence="6" id="KW-0547">Nucleotide-binding</keyword>
<evidence type="ECO:0000313" key="18">
    <source>
        <dbReference type="Proteomes" id="UP000001880"/>
    </source>
</evidence>
<dbReference type="EC" id="6.5.1.1" evidence="1"/>
<evidence type="ECO:0000256" key="1">
    <source>
        <dbReference type="ARBA" id="ARBA00012727"/>
    </source>
</evidence>
<evidence type="ECO:0000259" key="16">
    <source>
        <dbReference type="Pfam" id="PF04679"/>
    </source>
</evidence>
<dbReference type="Gene3D" id="3.30.470.30">
    <property type="entry name" value="DNA ligase/mRNA capping enzyme"/>
    <property type="match status" value="1"/>
</dbReference>
<dbReference type="InterPro" id="IPR012310">
    <property type="entry name" value="DNA_ligase_ATP-dep_cent"/>
</dbReference>
<dbReference type="OrthoDB" id="9767858at2"/>
<dbReference type="Proteomes" id="UP000001880">
    <property type="component" value="Chromosome"/>
</dbReference>
<keyword evidence="10" id="KW-0233">DNA recombination</keyword>
<dbReference type="GO" id="GO:0046872">
    <property type="term" value="F:metal ion binding"/>
    <property type="evidence" value="ECO:0007669"/>
    <property type="project" value="UniProtKB-KW"/>
</dbReference>
<dbReference type="InterPro" id="IPR050191">
    <property type="entry name" value="ATP-dep_DNA_ligase"/>
</dbReference>
<dbReference type="STRING" id="502025.Hoch_4933"/>
<dbReference type="RefSeq" id="WP_012830014.1">
    <property type="nucleotide sequence ID" value="NC_013440.1"/>
</dbReference>
<dbReference type="SUPFAM" id="SSF117018">
    <property type="entry name" value="ATP-dependent DNA ligase DNA-binding domain"/>
    <property type="match status" value="1"/>
</dbReference>
<dbReference type="InterPro" id="IPR012308">
    <property type="entry name" value="DNA_ligase_ATP-dep_N"/>
</dbReference>
<keyword evidence="9" id="KW-0460">Magnesium</keyword>
<dbReference type="SUPFAM" id="SSF56091">
    <property type="entry name" value="DNA ligase/mRNA capping enzyme, catalytic domain"/>
    <property type="match status" value="1"/>
</dbReference>
<feature type="domain" description="ATP-dependent DNA ligase family profile" evidence="14">
    <location>
        <begin position="187"/>
        <end position="327"/>
    </location>
</feature>
<evidence type="ECO:0000256" key="7">
    <source>
        <dbReference type="ARBA" id="ARBA00022763"/>
    </source>
</evidence>
<evidence type="ECO:0000313" key="17">
    <source>
        <dbReference type="EMBL" id="ACY17422.1"/>
    </source>
</evidence>
<protein>
    <recommendedName>
        <fullName evidence="1">DNA ligase (ATP)</fullName>
        <ecNumber evidence="1">6.5.1.1</ecNumber>
    </recommendedName>
</protein>
<evidence type="ECO:0000259" key="15">
    <source>
        <dbReference type="Pfam" id="PF04675"/>
    </source>
</evidence>
<dbReference type="InterPro" id="IPR036599">
    <property type="entry name" value="DNA_ligase_N_sf"/>
</dbReference>
<dbReference type="GO" id="GO:0003677">
    <property type="term" value="F:DNA binding"/>
    <property type="evidence" value="ECO:0007669"/>
    <property type="project" value="InterPro"/>
</dbReference>
<organism evidence="17 18">
    <name type="scientific">Haliangium ochraceum (strain DSM 14365 / JCM 11303 / SMP-2)</name>
    <dbReference type="NCBI Taxonomy" id="502025"/>
    <lineage>
        <taxon>Bacteria</taxon>
        <taxon>Pseudomonadati</taxon>
        <taxon>Myxococcota</taxon>
        <taxon>Polyangia</taxon>
        <taxon>Haliangiales</taxon>
        <taxon>Kofleriaceae</taxon>
        <taxon>Haliangium</taxon>
    </lineage>
</organism>
<keyword evidence="7" id="KW-0227">DNA damage</keyword>
<dbReference type="GO" id="GO:0051301">
    <property type="term" value="P:cell division"/>
    <property type="evidence" value="ECO:0007669"/>
    <property type="project" value="UniProtKB-KW"/>
</dbReference>
<evidence type="ECO:0000256" key="2">
    <source>
        <dbReference type="ARBA" id="ARBA00022598"/>
    </source>
</evidence>
<keyword evidence="2 17" id="KW-0436">Ligase</keyword>
<evidence type="ECO:0000256" key="5">
    <source>
        <dbReference type="ARBA" id="ARBA00022723"/>
    </source>
</evidence>
<evidence type="ECO:0000259" key="14">
    <source>
        <dbReference type="Pfam" id="PF01068"/>
    </source>
</evidence>
<dbReference type="Pfam" id="PF04679">
    <property type="entry name" value="DNA_ligase_A_C"/>
    <property type="match status" value="1"/>
</dbReference>